<dbReference type="PROSITE" id="PS50088">
    <property type="entry name" value="ANK_REPEAT"/>
    <property type="match status" value="1"/>
</dbReference>
<dbReference type="InterPro" id="IPR036770">
    <property type="entry name" value="Ankyrin_rpt-contain_sf"/>
</dbReference>
<dbReference type="EMBL" id="KQ965738">
    <property type="protein sequence ID" value="KXS19502.1"/>
    <property type="molecule type" value="Genomic_DNA"/>
</dbReference>
<dbReference type="Gene3D" id="1.25.40.20">
    <property type="entry name" value="Ankyrin repeat-containing domain"/>
    <property type="match status" value="1"/>
</dbReference>
<proteinExistence type="predicted"/>
<keyword evidence="1" id="KW-0040">ANK repeat</keyword>
<evidence type="ECO:0000313" key="2">
    <source>
        <dbReference type="EMBL" id="KXS19502.1"/>
    </source>
</evidence>
<name>A0A139ARY9_GONPJ</name>
<keyword evidence="3" id="KW-1185">Reference proteome</keyword>
<reference evidence="2 3" key="1">
    <citation type="journal article" date="2015" name="Genome Biol. Evol.">
        <title>Phylogenomic analyses indicate that early fungi evolved digesting cell walls of algal ancestors of land plants.</title>
        <authorList>
            <person name="Chang Y."/>
            <person name="Wang S."/>
            <person name="Sekimoto S."/>
            <person name="Aerts A.L."/>
            <person name="Choi C."/>
            <person name="Clum A."/>
            <person name="LaButti K.M."/>
            <person name="Lindquist E.A."/>
            <person name="Yee Ngan C."/>
            <person name="Ohm R.A."/>
            <person name="Salamov A.A."/>
            <person name="Grigoriev I.V."/>
            <person name="Spatafora J.W."/>
            <person name="Berbee M.L."/>
        </authorList>
    </citation>
    <scope>NUCLEOTIDE SEQUENCE [LARGE SCALE GENOMIC DNA]</scope>
    <source>
        <strain evidence="2 3">JEL478</strain>
    </source>
</reference>
<gene>
    <name evidence="2" type="ORF">M427DRAFT_52930</name>
</gene>
<sequence length="186" mass="20350">MSAESLYFKAKDGLWDELKSIFVADPASGRAAVRFVKPSSGWTMLHQAAWWGSEDGVRLCVANGAQLTLASKDNRETPLQVAKSRGHLHIVALLERAVTGTGSLWMPLEDPTIWPSSCSWDEARLVDVDADMVVAYAGGRVEIPKGAKRYADSFGRTLVGWHGTWDPPLGMDGERMCDTGRQLSES</sequence>
<dbReference type="Proteomes" id="UP000070544">
    <property type="component" value="Unassembled WGS sequence"/>
</dbReference>
<dbReference type="SUPFAM" id="SSF48403">
    <property type="entry name" value="Ankyrin repeat"/>
    <property type="match status" value="1"/>
</dbReference>
<feature type="repeat" description="ANK" evidence="1">
    <location>
        <begin position="40"/>
        <end position="72"/>
    </location>
</feature>
<evidence type="ECO:0000256" key="1">
    <source>
        <dbReference type="PROSITE-ProRule" id="PRU00023"/>
    </source>
</evidence>
<dbReference type="Pfam" id="PF00023">
    <property type="entry name" value="Ank"/>
    <property type="match status" value="1"/>
</dbReference>
<dbReference type="AlphaFoldDB" id="A0A139ARY9"/>
<organism evidence="2 3">
    <name type="scientific">Gonapodya prolifera (strain JEL478)</name>
    <name type="common">Monoblepharis prolifera</name>
    <dbReference type="NCBI Taxonomy" id="1344416"/>
    <lineage>
        <taxon>Eukaryota</taxon>
        <taxon>Fungi</taxon>
        <taxon>Fungi incertae sedis</taxon>
        <taxon>Chytridiomycota</taxon>
        <taxon>Chytridiomycota incertae sedis</taxon>
        <taxon>Monoblepharidomycetes</taxon>
        <taxon>Monoblepharidales</taxon>
        <taxon>Gonapodyaceae</taxon>
        <taxon>Gonapodya</taxon>
    </lineage>
</organism>
<dbReference type="OrthoDB" id="539213at2759"/>
<dbReference type="InterPro" id="IPR002110">
    <property type="entry name" value="Ankyrin_rpt"/>
</dbReference>
<evidence type="ECO:0000313" key="3">
    <source>
        <dbReference type="Proteomes" id="UP000070544"/>
    </source>
</evidence>
<protein>
    <submittedName>
        <fullName evidence="2">Uncharacterized protein</fullName>
    </submittedName>
</protein>
<accession>A0A139ARY9</accession>